<accession>A0A8S9Q1D0</accession>
<evidence type="ECO:0000313" key="1">
    <source>
        <dbReference type="EMBL" id="KAF3525821.1"/>
    </source>
</evidence>
<dbReference type="Proteomes" id="UP000712600">
    <property type="component" value="Unassembled WGS sequence"/>
</dbReference>
<evidence type="ECO:0000313" key="2">
    <source>
        <dbReference type="Proteomes" id="UP000712600"/>
    </source>
</evidence>
<dbReference type="EMBL" id="QGKX02001347">
    <property type="protein sequence ID" value="KAF3525821.1"/>
    <property type="molecule type" value="Genomic_DNA"/>
</dbReference>
<organism evidence="1 2">
    <name type="scientific">Brassica cretica</name>
    <name type="common">Mustard</name>
    <dbReference type="NCBI Taxonomy" id="69181"/>
    <lineage>
        <taxon>Eukaryota</taxon>
        <taxon>Viridiplantae</taxon>
        <taxon>Streptophyta</taxon>
        <taxon>Embryophyta</taxon>
        <taxon>Tracheophyta</taxon>
        <taxon>Spermatophyta</taxon>
        <taxon>Magnoliopsida</taxon>
        <taxon>eudicotyledons</taxon>
        <taxon>Gunneridae</taxon>
        <taxon>Pentapetalae</taxon>
        <taxon>rosids</taxon>
        <taxon>malvids</taxon>
        <taxon>Brassicales</taxon>
        <taxon>Brassicaceae</taxon>
        <taxon>Brassiceae</taxon>
        <taxon>Brassica</taxon>
    </lineage>
</organism>
<dbReference type="AlphaFoldDB" id="A0A8S9Q1D0"/>
<gene>
    <name evidence="1" type="ORF">F2Q69_00047326</name>
</gene>
<sequence length="276" mass="30394">MCKVESVPLYMTNQKQARFLSLSSVQSVLGLAREDLSCSEIEISDSSILKETAAARLDAESLSNRSPTSGENGKVWELGGVWNWIINKKSRGSKLNFPNELSVLGLAREDLSCSEIEISDSSILKETAAARLDAESLSNRSPTSGENGKVWELGGVWNWIINKKSRGSKLNFPNELILFISMGKVESAPLYMTNQKQARFLSLSCPEDLSCTEIEISDSSILKETATARLDAESLSNRSPTSGENGKVWELGGVWNWIINKKSRGSKLNFPNELVE</sequence>
<comment type="caution">
    <text evidence="1">The sequence shown here is derived from an EMBL/GenBank/DDBJ whole genome shotgun (WGS) entry which is preliminary data.</text>
</comment>
<protein>
    <submittedName>
        <fullName evidence="1">Uncharacterized protein</fullName>
    </submittedName>
</protein>
<name>A0A8S9Q1D0_BRACR</name>
<proteinExistence type="predicted"/>
<reference evidence="1" key="1">
    <citation type="submission" date="2019-12" db="EMBL/GenBank/DDBJ databases">
        <title>Genome sequencing and annotation of Brassica cretica.</title>
        <authorList>
            <person name="Studholme D.J."/>
            <person name="Sarris P."/>
        </authorList>
    </citation>
    <scope>NUCLEOTIDE SEQUENCE</scope>
    <source>
        <strain evidence="1">PFS-109/04</strain>
        <tissue evidence="1">Leaf</tissue>
    </source>
</reference>